<evidence type="ECO:0000313" key="3">
    <source>
        <dbReference type="Proteomes" id="UP000664277"/>
    </source>
</evidence>
<evidence type="ECO:0000313" key="2">
    <source>
        <dbReference type="EMBL" id="MBN8662208.1"/>
    </source>
</evidence>
<dbReference type="EMBL" id="JAFLCK010000033">
    <property type="protein sequence ID" value="MBN8662208.1"/>
    <property type="molecule type" value="Genomic_DNA"/>
</dbReference>
<gene>
    <name evidence="2" type="ORF">J0M35_17700</name>
</gene>
<evidence type="ECO:0000256" key="1">
    <source>
        <dbReference type="SAM" id="MobiDB-lite"/>
    </source>
</evidence>
<name>A0A8J7PKL0_9BACT</name>
<organism evidence="2 3">
    <name type="scientific">Candidatus Obscuribacter phosphatis</name>
    <dbReference type="NCBI Taxonomy" id="1906157"/>
    <lineage>
        <taxon>Bacteria</taxon>
        <taxon>Bacillati</taxon>
        <taxon>Candidatus Melainabacteria</taxon>
        <taxon>Candidatus Obscuribacterales</taxon>
        <taxon>Candidatus Obscuribacteraceae</taxon>
        <taxon>Candidatus Obscuribacter</taxon>
    </lineage>
</organism>
<proteinExistence type="predicted"/>
<accession>A0A8J7PKL0</accession>
<comment type="caution">
    <text evidence="2">The sequence shown here is derived from an EMBL/GenBank/DDBJ whole genome shotgun (WGS) entry which is preliminary data.</text>
</comment>
<dbReference type="AlphaFoldDB" id="A0A8J7PKL0"/>
<feature type="compositionally biased region" description="Polar residues" evidence="1">
    <location>
        <begin position="1"/>
        <end position="12"/>
    </location>
</feature>
<dbReference type="Proteomes" id="UP000664277">
    <property type="component" value="Unassembled WGS sequence"/>
</dbReference>
<reference evidence="2" key="1">
    <citation type="submission" date="2021-02" db="EMBL/GenBank/DDBJ databases">
        <title>Genome-Resolved Metagenomics of a Microbial Community Performing Photosynthetic Biological Nutrient Removal.</title>
        <authorList>
            <person name="Mcdaniel E.A."/>
        </authorList>
    </citation>
    <scope>NUCLEOTIDE SEQUENCE</scope>
    <source>
        <strain evidence="2">UWPOB_OBS1</strain>
    </source>
</reference>
<protein>
    <submittedName>
        <fullName evidence="2">Uncharacterized protein</fullName>
    </submittedName>
</protein>
<feature type="region of interest" description="Disordered" evidence="1">
    <location>
        <begin position="1"/>
        <end position="24"/>
    </location>
</feature>
<sequence>MKPAENTASSKQQECEKTTNPLPDFLQKDIQKALQELEHLSKNLPRQQLLPKEEKQRELKRQYTSFLDQAGKELERESKGLSQTVDAINKHTKQFPEQSCKTVGFGAGAVGFAVGTGLAVGAAPELLGLGVLATVGCAGASLWNAVEPYVKPCPTAAPRQNMPRW</sequence>